<dbReference type="PANTHER" id="PTHR41709:SF2">
    <property type="entry name" value="CIRCADIAN CLOCK PROTEIN KAIB2"/>
    <property type="match status" value="1"/>
</dbReference>
<dbReference type="SUPFAM" id="SSF52833">
    <property type="entry name" value="Thioredoxin-like"/>
    <property type="match status" value="1"/>
</dbReference>
<reference evidence="3" key="1">
    <citation type="submission" date="2018-05" db="EMBL/GenBank/DDBJ databases">
        <title>Complete Genome Sequence of Methylobacterium sp. 17SD2-17.</title>
        <authorList>
            <person name="Srinivasan S."/>
        </authorList>
    </citation>
    <scope>NUCLEOTIDE SEQUENCE [LARGE SCALE GENOMIC DNA]</scope>
    <source>
        <strain evidence="3">17SD2-17</strain>
    </source>
</reference>
<dbReference type="Proteomes" id="UP000245926">
    <property type="component" value="Chromosome"/>
</dbReference>
<protein>
    <submittedName>
        <fullName evidence="2">Circadian clock protein KaiB</fullName>
    </submittedName>
</protein>
<dbReference type="GO" id="GO:0048511">
    <property type="term" value="P:rhythmic process"/>
    <property type="evidence" value="ECO:0007669"/>
    <property type="project" value="InterPro"/>
</dbReference>
<dbReference type="KEGG" id="mets:DK389_05795"/>
<gene>
    <name evidence="2" type="ORF">DK389_05795</name>
</gene>
<dbReference type="SMART" id="SM01248">
    <property type="entry name" value="KaiB"/>
    <property type="match status" value="1"/>
</dbReference>
<dbReference type="Gene3D" id="3.40.30.10">
    <property type="entry name" value="Glutaredoxin"/>
    <property type="match status" value="1"/>
</dbReference>
<dbReference type="Pfam" id="PF07689">
    <property type="entry name" value="KaiB"/>
    <property type="match status" value="1"/>
</dbReference>
<keyword evidence="3" id="KW-1185">Reference proteome</keyword>
<name>A0A2U8WFT8_9HYPH</name>
<feature type="domain" description="KaiB" evidence="1">
    <location>
        <begin position="2"/>
        <end position="83"/>
    </location>
</feature>
<evidence type="ECO:0000313" key="2">
    <source>
        <dbReference type="EMBL" id="AWN44391.1"/>
    </source>
</evidence>
<dbReference type="InterPro" id="IPR039022">
    <property type="entry name" value="KaiB-like"/>
</dbReference>
<dbReference type="EMBL" id="CP029550">
    <property type="protein sequence ID" value="AWN44391.1"/>
    <property type="molecule type" value="Genomic_DNA"/>
</dbReference>
<evidence type="ECO:0000313" key="3">
    <source>
        <dbReference type="Proteomes" id="UP000245926"/>
    </source>
</evidence>
<sequence>MRLFIAGTSPRSRRTIETVRRVCDAHLADGYDLEIIDIYQQQALADADSILAAPTLVKLQPPPVRRITGDLSDERRILQGLGLHPAETKDLDDS</sequence>
<dbReference type="InterPro" id="IPR036249">
    <property type="entry name" value="Thioredoxin-like_sf"/>
</dbReference>
<dbReference type="InterPro" id="IPR011649">
    <property type="entry name" value="KaiB_domain"/>
</dbReference>
<dbReference type="AlphaFoldDB" id="A0A2U8WFT8"/>
<accession>A0A2U8WFT8</accession>
<proteinExistence type="predicted"/>
<dbReference type="CDD" id="cd02978">
    <property type="entry name" value="KaiB_like"/>
    <property type="match status" value="1"/>
</dbReference>
<dbReference type="PANTHER" id="PTHR41709">
    <property type="entry name" value="KAIB-LIKE PROTEIN 1"/>
    <property type="match status" value="1"/>
</dbReference>
<dbReference type="OrthoDB" id="5458519at2"/>
<evidence type="ECO:0000259" key="1">
    <source>
        <dbReference type="SMART" id="SM01248"/>
    </source>
</evidence>
<organism evidence="2 3">
    <name type="scientific">Methylobacterium durans</name>
    <dbReference type="NCBI Taxonomy" id="2202825"/>
    <lineage>
        <taxon>Bacteria</taxon>
        <taxon>Pseudomonadati</taxon>
        <taxon>Pseudomonadota</taxon>
        <taxon>Alphaproteobacteria</taxon>
        <taxon>Hyphomicrobiales</taxon>
        <taxon>Methylobacteriaceae</taxon>
        <taxon>Methylobacterium</taxon>
    </lineage>
</organism>